<comment type="catalytic activity">
    <reaction evidence="5">
        <text>a 1,2-diacyl-sn-glycerol + H2O = a 2-acylglycerol + a fatty acid + H(+)</text>
        <dbReference type="Rhea" id="RHEA:33275"/>
        <dbReference type="ChEBI" id="CHEBI:15377"/>
        <dbReference type="ChEBI" id="CHEBI:15378"/>
        <dbReference type="ChEBI" id="CHEBI:17389"/>
        <dbReference type="ChEBI" id="CHEBI:17815"/>
        <dbReference type="ChEBI" id="CHEBI:28868"/>
        <dbReference type="EC" id="3.1.1.116"/>
    </reaction>
</comment>
<dbReference type="OMA" id="ENWIDIA"/>
<sequence>MTESIPIKLSYKVFKPAGGKGKNLSPIIFIHGLSGSKENWIDIAQLIADGSQRTAYAYDARNHGDSQFTESFNFDLNVEDLFQFMDTIDVPKAVLVGHSMGGITAIRAALKNPERVEMVFIEDMFTKKLPAEILKFVSDFLKLWLVSVSEIPNDLDPDDAVKHALEDLYSKIPPDAPDVTEKEKLFNSGIQLKRSSDGSYDVKFNKDVIIPILTKIDEIMTEPVGQFDGPAYFIYGALSPFFVGKEEAHIKKHFPNAELIEFEGATHNVHFEFPEKLIETVLQRLKIN</sequence>
<dbReference type="PANTHER" id="PTHR46118">
    <property type="entry name" value="PROTEIN ABHD11"/>
    <property type="match status" value="1"/>
</dbReference>
<dbReference type="KEGG" id="ptep:107441218"/>
<dbReference type="SUPFAM" id="SSF53474">
    <property type="entry name" value="alpha/beta-Hydrolases"/>
    <property type="match status" value="1"/>
</dbReference>
<evidence type="ECO:0000256" key="11">
    <source>
        <dbReference type="ARBA" id="ARBA00048919"/>
    </source>
</evidence>
<dbReference type="OrthoDB" id="6424307at2759"/>
<evidence type="ECO:0000256" key="7">
    <source>
        <dbReference type="ARBA" id="ARBA00044064"/>
    </source>
</evidence>
<proteinExistence type="evidence at transcript level"/>
<dbReference type="EC" id="3.1.1.116" evidence="3"/>
<dbReference type="GO" id="GO:0016787">
    <property type="term" value="F:hydrolase activity"/>
    <property type="evidence" value="ECO:0007669"/>
    <property type="project" value="UniProtKB-KW"/>
</dbReference>
<evidence type="ECO:0000256" key="3">
    <source>
        <dbReference type="ARBA" id="ARBA00026104"/>
    </source>
</evidence>
<evidence type="ECO:0000256" key="10">
    <source>
        <dbReference type="ARBA" id="ARBA00048513"/>
    </source>
</evidence>
<evidence type="ECO:0000256" key="9">
    <source>
        <dbReference type="ARBA" id="ARBA00048504"/>
    </source>
</evidence>
<evidence type="ECO:0000256" key="5">
    <source>
        <dbReference type="ARBA" id="ARBA00043667"/>
    </source>
</evidence>
<protein>
    <recommendedName>
        <fullName evidence="7">sn-1-specific diacylglycerol lipase ABHD11</fullName>
        <ecNumber evidence="3">3.1.1.116</ecNumber>
    </recommendedName>
    <alternativeName>
        <fullName evidence="4">Alpha/beta hydrolase domain-containing protein 11</fullName>
    </alternativeName>
</protein>
<evidence type="ECO:0000256" key="1">
    <source>
        <dbReference type="ARBA" id="ARBA00008645"/>
    </source>
</evidence>
<feature type="domain" description="AB hydrolase-1" evidence="12">
    <location>
        <begin position="26"/>
        <end position="274"/>
    </location>
</feature>
<dbReference type="EMBL" id="IAAA01017152">
    <property type="protein sequence ID" value="LAA03543.1"/>
    <property type="molecule type" value="mRNA"/>
</dbReference>
<comment type="catalytic activity">
    <reaction evidence="10">
        <text>1-octadecanoyl-2-(9Z-octadecenoyl)-sn-glycerol + H2O = 2-(9Z-octadecenoyl)-glycerol + octadecanoate + H(+)</text>
        <dbReference type="Rhea" id="RHEA:77103"/>
        <dbReference type="ChEBI" id="CHEBI:15377"/>
        <dbReference type="ChEBI" id="CHEBI:15378"/>
        <dbReference type="ChEBI" id="CHEBI:25629"/>
        <dbReference type="ChEBI" id="CHEBI:73990"/>
        <dbReference type="ChEBI" id="CHEBI:75468"/>
    </reaction>
</comment>
<evidence type="ECO:0000256" key="4">
    <source>
        <dbReference type="ARBA" id="ARBA00042703"/>
    </source>
</evidence>
<dbReference type="Pfam" id="PF00561">
    <property type="entry name" value="Abhydrolase_1"/>
    <property type="match status" value="1"/>
</dbReference>
<comment type="catalytic activity">
    <reaction evidence="9">
        <text>1,2-didecanoylglycerol + H2O = decanoylglycerol + decanoate + H(+)</text>
        <dbReference type="Rhea" id="RHEA:48596"/>
        <dbReference type="ChEBI" id="CHEBI:11152"/>
        <dbReference type="ChEBI" id="CHEBI:15377"/>
        <dbReference type="ChEBI" id="CHEBI:15378"/>
        <dbReference type="ChEBI" id="CHEBI:27689"/>
        <dbReference type="ChEBI" id="CHEBI:90605"/>
    </reaction>
</comment>
<dbReference type="InterPro" id="IPR000073">
    <property type="entry name" value="AB_hydrolase_1"/>
</dbReference>
<dbReference type="AlphaFoldDB" id="A0A2L2Y6B9"/>
<keyword evidence="2 13" id="KW-0378">Hydrolase</keyword>
<reference evidence="13" key="1">
    <citation type="journal article" date="2016" name="Mol. Ecol. Resour.">
        <title>Evaluation of the impact of RNA preservation methods of spiders for de novo transcriptome assembly.</title>
        <authorList>
            <person name="Kono N."/>
            <person name="Nakamura H."/>
            <person name="Ito Y."/>
            <person name="Tomita M."/>
            <person name="Arakawa K."/>
        </authorList>
    </citation>
    <scope>NUCLEOTIDE SEQUENCE</scope>
    <source>
        <tissue evidence="13">Whole body</tissue>
    </source>
</reference>
<dbReference type="EMBL" id="IAAA01017153">
    <property type="protein sequence ID" value="LAA03547.1"/>
    <property type="molecule type" value="mRNA"/>
</dbReference>
<dbReference type="RefSeq" id="XP_015909875.3">
    <property type="nucleotide sequence ID" value="XM_016054389.4"/>
</dbReference>
<name>A0A2L2Y6B9_PARTP</name>
<organism evidence="13">
    <name type="scientific">Parasteatoda tepidariorum</name>
    <name type="common">Common house spider</name>
    <name type="synonym">Achaearanea tepidariorum</name>
    <dbReference type="NCBI Taxonomy" id="114398"/>
    <lineage>
        <taxon>Eukaryota</taxon>
        <taxon>Metazoa</taxon>
        <taxon>Ecdysozoa</taxon>
        <taxon>Arthropoda</taxon>
        <taxon>Chelicerata</taxon>
        <taxon>Arachnida</taxon>
        <taxon>Araneae</taxon>
        <taxon>Araneomorphae</taxon>
        <taxon>Entelegynae</taxon>
        <taxon>Araneoidea</taxon>
        <taxon>Theridiidae</taxon>
        <taxon>Parasteatoda</taxon>
    </lineage>
</organism>
<dbReference type="InterPro" id="IPR029058">
    <property type="entry name" value="AB_hydrolase_fold"/>
</dbReference>
<dbReference type="GeneID" id="107441218"/>
<comment type="catalytic activity">
    <reaction evidence="6">
        <text>a 1,3-diacyl-sn-glycerol + H2O = a 1-acyl-sn-glycerol + a fatty acid + H(+)</text>
        <dbReference type="Rhea" id="RHEA:38503"/>
        <dbReference type="ChEBI" id="CHEBI:15377"/>
        <dbReference type="ChEBI" id="CHEBI:15378"/>
        <dbReference type="ChEBI" id="CHEBI:28868"/>
        <dbReference type="ChEBI" id="CHEBI:64683"/>
        <dbReference type="ChEBI" id="CHEBI:77272"/>
    </reaction>
</comment>
<comment type="catalytic activity">
    <reaction evidence="8">
        <text>1-octadecanoyl-2-(4Z,7Z,10Z,13Z,16Z,19Z-docosahexaenoyl)-sn-glycerol + H2O = 2-(4Z,7Z,10Z,13Z,16Z,19Z-docosahexaenoyl)-glycerol + octadecanoate + H(+)</text>
        <dbReference type="Rhea" id="RHEA:77107"/>
        <dbReference type="ChEBI" id="CHEBI:15377"/>
        <dbReference type="ChEBI" id="CHEBI:15378"/>
        <dbReference type="ChEBI" id="CHEBI:25629"/>
        <dbReference type="ChEBI" id="CHEBI:77129"/>
        <dbReference type="ChEBI" id="CHEBI:186738"/>
    </reaction>
</comment>
<comment type="similarity">
    <text evidence="1">Belongs to the AB hydrolase superfamily.</text>
</comment>
<evidence type="ECO:0000256" key="6">
    <source>
        <dbReference type="ARBA" id="ARBA00043742"/>
    </source>
</evidence>
<dbReference type="Gene3D" id="3.40.50.1820">
    <property type="entry name" value="alpha/beta hydrolase"/>
    <property type="match status" value="1"/>
</dbReference>
<evidence type="ECO:0000256" key="8">
    <source>
        <dbReference type="ARBA" id="ARBA00048283"/>
    </source>
</evidence>
<evidence type="ECO:0000256" key="2">
    <source>
        <dbReference type="ARBA" id="ARBA00022801"/>
    </source>
</evidence>
<evidence type="ECO:0000259" key="12">
    <source>
        <dbReference type="Pfam" id="PF00561"/>
    </source>
</evidence>
<dbReference type="PANTHER" id="PTHR46118:SF4">
    <property type="entry name" value="PROTEIN ABHD11"/>
    <property type="match status" value="1"/>
</dbReference>
<accession>A0A2L2Y6B9</accession>
<evidence type="ECO:0000313" key="13">
    <source>
        <dbReference type="EMBL" id="LAA03547.1"/>
    </source>
</evidence>
<comment type="catalytic activity">
    <reaction evidence="11">
        <text>1-octadecanoyl-2-(5Z,8Z,11Z,14Z-eicosatetraenoyl)-sn-glycerol + H2O = 2-(5Z,8Z,11Z,14Z-eicosatetraenoyl)-glycerol + octadecanoate + H(+)</text>
        <dbReference type="Rhea" id="RHEA:38507"/>
        <dbReference type="ChEBI" id="CHEBI:15377"/>
        <dbReference type="ChEBI" id="CHEBI:15378"/>
        <dbReference type="ChEBI" id="CHEBI:25629"/>
        <dbReference type="ChEBI" id="CHEBI:52392"/>
        <dbReference type="ChEBI" id="CHEBI:75728"/>
    </reaction>
</comment>